<keyword evidence="11" id="KW-0503">Monooxygenase</keyword>
<proteinExistence type="inferred from homology"/>
<name>A0AAW0D199_9AGAR</name>
<evidence type="ECO:0000256" key="8">
    <source>
        <dbReference type="ARBA" id="ARBA00022989"/>
    </source>
</evidence>
<evidence type="ECO:0000256" key="3">
    <source>
        <dbReference type="ARBA" id="ARBA00004721"/>
    </source>
</evidence>
<reference evidence="13 14" key="1">
    <citation type="submission" date="2024-01" db="EMBL/GenBank/DDBJ databases">
        <title>A draft genome for a cacao thread blight-causing isolate of Paramarasmius palmivorus.</title>
        <authorList>
            <person name="Baruah I.K."/>
            <person name="Bukari Y."/>
            <person name="Amoako-Attah I."/>
            <person name="Meinhardt L.W."/>
            <person name="Bailey B.A."/>
            <person name="Cohen S.P."/>
        </authorList>
    </citation>
    <scope>NUCLEOTIDE SEQUENCE [LARGE SCALE GENOMIC DNA]</scope>
    <source>
        <strain evidence="13 14">GH-12</strain>
    </source>
</reference>
<dbReference type="GO" id="GO:0005506">
    <property type="term" value="F:iron ion binding"/>
    <property type="evidence" value="ECO:0007669"/>
    <property type="project" value="InterPro"/>
</dbReference>
<comment type="subcellular location">
    <subcellularLocation>
        <location evidence="2">Membrane</location>
    </subcellularLocation>
</comment>
<dbReference type="GO" id="GO:0016705">
    <property type="term" value="F:oxidoreductase activity, acting on paired donors, with incorporation or reduction of molecular oxygen"/>
    <property type="evidence" value="ECO:0007669"/>
    <property type="project" value="InterPro"/>
</dbReference>
<dbReference type="GO" id="GO:0004497">
    <property type="term" value="F:monooxygenase activity"/>
    <property type="evidence" value="ECO:0007669"/>
    <property type="project" value="UniProtKB-KW"/>
</dbReference>
<dbReference type="Proteomes" id="UP001383192">
    <property type="component" value="Unassembled WGS sequence"/>
</dbReference>
<dbReference type="PANTHER" id="PTHR24305">
    <property type="entry name" value="CYTOCHROME P450"/>
    <property type="match status" value="1"/>
</dbReference>
<keyword evidence="6" id="KW-0812">Transmembrane</keyword>
<dbReference type="PANTHER" id="PTHR24305:SF166">
    <property type="entry name" value="CYTOCHROME P450 12A4, MITOCHONDRIAL-RELATED"/>
    <property type="match status" value="1"/>
</dbReference>
<evidence type="ECO:0000256" key="6">
    <source>
        <dbReference type="ARBA" id="ARBA00022692"/>
    </source>
</evidence>
<keyword evidence="8" id="KW-1133">Transmembrane helix</keyword>
<comment type="pathway">
    <text evidence="3">Secondary metabolite biosynthesis; terpenoid biosynthesis.</text>
</comment>
<dbReference type="GO" id="GO:0020037">
    <property type="term" value="F:heme binding"/>
    <property type="evidence" value="ECO:0007669"/>
    <property type="project" value="InterPro"/>
</dbReference>
<keyword evidence="12" id="KW-0472">Membrane</keyword>
<comment type="similarity">
    <text evidence="4">Belongs to the cytochrome P450 family.</text>
</comment>
<evidence type="ECO:0008006" key="15">
    <source>
        <dbReference type="Google" id="ProtNLM"/>
    </source>
</evidence>
<evidence type="ECO:0000256" key="11">
    <source>
        <dbReference type="ARBA" id="ARBA00023033"/>
    </source>
</evidence>
<dbReference type="Gene3D" id="1.10.630.10">
    <property type="entry name" value="Cytochrome P450"/>
    <property type="match status" value="1"/>
</dbReference>
<dbReference type="EMBL" id="JAYKXP010000026">
    <property type="protein sequence ID" value="KAK7044203.1"/>
    <property type="molecule type" value="Genomic_DNA"/>
</dbReference>
<dbReference type="InterPro" id="IPR050121">
    <property type="entry name" value="Cytochrome_P450_monoxygenase"/>
</dbReference>
<protein>
    <recommendedName>
        <fullName evidence="15">Cytochrome P450</fullName>
    </recommendedName>
</protein>
<dbReference type="Pfam" id="PF00067">
    <property type="entry name" value="p450"/>
    <property type="match status" value="1"/>
</dbReference>
<evidence type="ECO:0000313" key="13">
    <source>
        <dbReference type="EMBL" id="KAK7044203.1"/>
    </source>
</evidence>
<dbReference type="AlphaFoldDB" id="A0AAW0D199"/>
<organism evidence="13 14">
    <name type="scientific">Paramarasmius palmivorus</name>
    <dbReference type="NCBI Taxonomy" id="297713"/>
    <lineage>
        <taxon>Eukaryota</taxon>
        <taxon>Fungi</taxon>
        <taxon>Dikarya</taxon>
        <taxon>Basidiomycota</taxon>
        <taxon>Agaricomycotina</taxon>
        <taxon>Agaricomycetes</taxon>
        <taxon>Agaricomycetidae</taxon>
        <taxon>Agaricales</taxon>
        <taxon>Marasmiineae</taxon>
        <taxon>Marasmiaceae</taxon>
        <taxon>Paramarasmius</taxon>
    </lineage>
</organism>
<evidence type="ECO:0000256" key="4">
    <source>
        <dbReference type="ARBA" id="ARBA00010617"/>
    </source>
</evidence>
<keyword evidence="7" id="KW-0479">Metal-binding</keyword>
<keyword evidence="14" id="KW-1185">Reference proteome</keyword>
<dbReference type="InterPro" id="IPR036396">
    <property type="entry name" value="Cyt_P450_sf"/>
</dbReference>
<evidence type="ECO:0000256" key="10">
    <source>
        <dbReference type="ARBA" id="ARBA00023004"/>
    </source>
</evidence>
<gene>
    <name evidence="13" type="ORF">VNI00_007923</name>
</gene>
<sequence length="328" mass="37095">MELSFSVPDAYDDIHLAKFIKDPSLYQALPSTKALPSVINPREAGKRRTKLGPYFSRKAVLDLEFHVQRKVDKLVEALSAFINRSEPVDLLMAYRSVSIDIIMSYLFSQSINALDAPDFHHPLNLVMDTVLSKLWIQRHFLSFLPLDKIPPRLLRRIAPAMAPYLDVMDLAAKKADEYSLNPPSTEDTGHRLIFDTFLDEHLTNSTNRWNVPYREMIDECVQLQFAGSDTVGNTCMVGTYHLLKEPSALTKLRKELVQAWPDLEIPQSYETLEKLPYLSAVIKESLRLSLGAVTPLPRVVESPGAIIAGYEVPPDVRSVQCYIPILAF</sequence>
<keyword evidence="5" id="KW-0349">Heme</keyword>
<dbReference type="GO" id="GO:0016020">
    <property type="term" value="C:membrane"/>
    <property type="evidence" value="ECO:0007669"/>
    <property type="project" value="UniProtKB-SubCell"/>
</dbReference>
<keyword evidence="9" id="KW-0560">Oxidoreductase</keyword>
<comment type="cofactor">
    <cofactor evidence="1">
        <name>heme</name>
        <dbReference type="ChEBI" id="CHEBI:30413"/>
    </cofactor>
</comment>
<evidence type="ECO:0000256" key="5">
    <source>
        <dbReference type="ARBA" id="ARBA00022617"/>
    </source>
</evidence>
<evidence type="ECO:0000256" key="9">
    <source>
        <dbReference type="ARBA" id="ARBA00023002"/>
    </source>
</evidence>
<evidence type="ECO:0000256" key="2">
    <source>
        <dbReference type="ARBA" id="ARBA00004370"/>
    </source>
</evidence>
<keyword evidence="10" id="KW-0408">Iron</keyword>
<accession>A0AAW0D199</accession>
<comment type="caution">
    <text evidence="13">The sequence shown here is derived from an EMBL/GenBank/DDBJ whole genome shotgun (WGS) entry which is preliminary data.</text>
</comment>
<evidence type="ECO:0000256" key="12">
    <source>
        <dbReference type="ARBA" id="ARBA00023136"/>
    </source>
</evidence>
<dbReference type="InterPro" id="IPR001128">
    <property type="entry name" value="Cyt_P450"/>
</dbReference>
<evidence type="ECO:0000313" key="14">
    <source>
        <dbReference type="Proteomes" id="UP001383192"/>
    </source>
</evidence>
<evidence type="ECO:0000256" key="1">
    <source>
        <dbReference type="ARBA" id="ARBA00001971"/>
    </source>
</evidence>
<dbReference type="SUPFAM" id="SSF48264">
    <property type="entry name" value="Cytochrome P450"/>
    <property type="match status" value="1"/>
</dbReference>
<evidence type="ECO:0000256" key="7">
    <source>
        <dbReference type="ARBA" id="ARBA00022723"/>
    </source>
</evidence>